<evidence type="ECO:0000313" key="2">
    <source>
        <dbReference type="EMBL" id="MFC5460319.1"/>
    </source>
</evidence>
<reference evidence="3" key="1">
    <citation type="journal article" date="2019" name="Int. J. Syst. Evol. Microbiol.">
        <title>The Global Catalogue of Microorganisms (GCM) 10K type strain sequencing project: providing services to taxonomists for standard genome sequencing and annotation.</title>
        <authorList>
            <consortium name="The Broad Institute Genomics Platform"/>
            <consortium name="The Broad Institute Genome Sequencing Center for Infectious Disease"/>
            <person name="Wu L."/>
            <person name="Ma J."/>
        </authorList>
    </citation>
    <scope>NUCLEOTIDE SEQUENCE [LARGE SCALE GENOMIC DNA]</scope>
    <source>
        <strain evidence="3">KACC 12649</strain>
    </source>
</reference>
<feature type="transmembrane region" description="Helical" evidence="1">
    <location>
        <begin position="117"/>
        <end position="137"/>
    </location>
</feature>
<sequence>MPKHVNIFLAIGALLSASAAVLHLFMIVGGPNWYRFFGAGERFARAAAQGRYYPAVITTGIAAVLGLWSIYALAGAGAIHGLPLLRPVLIVITTIYVVRGLAFAPAVLAAGRPVTPFILWSSAICLGIGIVHLVGLIQRWPALRPT</sequence>
<feature type="transmembrane region" description="Helical" evidence="1">
    <location>
        <begin position="52"/>
        <end position="76"/>
    </location>
</feature>
<keyword evidence="3" id="KW-1185">Reference proteome</keyword>
<name>A0ABW0L3R6_9BURK</name>
<gene>
    <name evidence="2" type="ORF">ACFPN5_10920</name>
</gene>
<feature type="transmembrane region" description="Helical" evidence="1">
    <location>
        <begin position="7"/>
        <end position="28"/>
    </location>
</feature>
<dbReference type="RefSeq" id="WP_379783050.1">
    <property type="nucleotide sequence ID" value="NZ_JBHSMU010000009.1"/>
</dbReference>
<keyword evidence="1" id="KW-1133">Transmembrane helix</keyword>
<accession>A0ABW0L3R6</accession>
<proteinExistence type="predicted"/>
<feature type="transmembrane region" description="Helical" evidence="1">
    <location>
        <begin position="88"/>
        <end position="111"/>
    </location>
</feature>
<evidence type="ECO:0008006" key="4">
    <source>
        <dbReference type="Google" id="ProtNLM"/>
    </source>
</evidence>
<dbReference type="Proteomes" id="UP001596050">
    <property type="component" value="Unassembled WGS sequence"/>
</dbReference>
<keyword evidence="1" id="KW-0812">Transmembrane</keyword>
<evidence type="ECO:0000256" key="1">
    <source>
        <dbReference type="SAM" id="Phobius"/>
    </source>
</evidence>
<dbReference type="EMBL" id="JBHSMU010000009">
    <property type="protein sequence ID" value="MFC5460319.1"/>
    <property type="molecule type" value="Genomic_DNA"/>
</dbReference>
<comment type="caution">
    <text evidence="2">The sequence shown here is derived from an EMBL/GenBank/DDBJ whole genome shotgun (WGS) entry which is preliminary data.</text>
</comment>
<organism evidence="2 3">
    <name type="scientific">Massilia niabensis</name>
    <dbReference type="NCBI Taxonomy" id="544910"/>
    <lineage>
        <taxon>Bacteria</taxon>
        <taxon>Pseudomonadati</taxon>
        <taxon>Pseudomonadota</taxon>
        <taxon>Betaproteobacteria</taxon>
        <taxon>Burkholderiales</taxon>
        <taxon>Oxalobacteraceae</taxon>
        <taxon>Telluria group</taxon>
        <taxon>Massilia</taxon>
    </lineage>
</organism>
<keyword evidence="1" id="KW-0472">Membrane</keyword>
<evidence type="ECO:0000313" key="3">
    <source>
        <dbReference type="Proteomes" id="UP001596050"/>
    </source>
</evidence>
<protein>
    <recommendedName>
        <fullName evidence="4">MAPEG family protein</fullName>
    </recommendedName>
</protein>